<comment type="caution">
    <text evidence="2">The sequence shown here is derived from an EMBL/GenBank/DDBJ whole genome shotgun (WGS) entry which is preliminary data.</text>
</comment>
<reference evidence="2" key="1">
    <citation type="journal article" date="2020" name="mSystems">
        <title>Genome- and Community-Level Interaction Insights into Carbon Utilization and Element Cycling Functions of Hydrothermarchaeota in Hydrothermal Sediment.</title>
        <authorList>
            <person name="Zhou Z."/>
            <person name="Liu Y."/>
            <person name="Xu W."/>
            <person name="Pan J."/>
            <person name="Luo Z.H."/>
            <person name="Li M."/>
        </authorList>
    </citation>
    <scope>NUCLEOTIDE SEQUENCE [LARGE SCALE GENOMIC DNA]</scope>
    <source>
        <strain evidence="2">SpSt-258</strain>
    </source>
</reference>
<evidence type="ECO:0000256" key="1">
    <source>
        <dbReference type="SAM" id="SignalP"/>
    </source>
</evidence>
<keyword evidence="1" id="KW-0732">Signal</keyword>
<accession>A0A7V0Z5M7</accession>
<dbReference type="AlphaFoldDB" id="A0A7V0Z5M7"/>
<proteinExistence type="predicted"/>
<protein>
    <submittedName>
        <fullName evidence="2">Uncharacterized protein</fullName>
    </submittedName>
</protein>
<evidence type="ECO:0000313" key="2">
    <source>
        <dbReference type="EMBL" id="HDY59111.1"/>
    </source>
</evidence>
<sequence>MVKRYLLKIIVLICAFSFAYAQQNLRGWHTQGQTFLIWEHSGTIPPDTTYEIYRSPQPINSLSNATRIGRVFANNGENKRIQQYVSNARWKIPDTLGGLITVGTNEAYFVVTPDSVRTSYYAVVLFNDTIASSSNTIGPIQETMEPVTCIMQYQDSIVKIYSHWIDGRANYNAGRQDYPEMGNQYSNGLGFNFAV</sequence>
<gene>
    <name evidence="2" type="ORF">ENP86_06120</name>
</gene>
<name>A0A7V0Z5M7_UNCW3</name>
<feature type="chain" id="PRO_5030862461" evidence="1">
    <location>
        <begin position="22"/>
        <end position="195"/>
    </location>
</feature>
<organism evidence="2">
    <name type="scientific">candidate division WOR-3 bacterium</name>
    <dbReference type="NCBI Taxonomy" id="2052148"/>
    <lineage>
        <taxon>Bacteria</taxon>
        <taxon>Bacteria division WOR-3</taxon>
    </lineage>
</organism>
<dbReference type="EMBL" id="DSKY01000015">
    <property type="protein sequence ID" value="HDY59111.1"/>
    <property type="molecule type" value="Genomic_DNA"/>
</dbReference>
<feature type="signal peptide" evidence="1">
    <location>
        <begin position="1"/>
        <end position="21"/>
    </location>
</feature>